<gene>
    <name evidence="1" type="ORF">V7S98_19800</name>
</gene>
<comment type="caution">
    <text evidence="1">The sequence shown here is derived from an EMBL/GenBank/DDBJ whole genome shotgun (WGS) entry which is preliminary data.</text>
</comment>
<dbReference type="Proteomes" id="UP001380290">
    <property type="component" value="Unassembled WGS sequence"/>
</dbReference>
<dbReference type="EMBL" id="JBBHLC010000081">
    <property type="protein sequence ID" value="MEJ5865462.1"/>
    <property type="molecule type" value="Genomic_DNA"/>
</dbReference>
<evidence type="ECO:0000313" key="1">
    <source>
        <dbReference type="EMBL" id="MEJ5865462.1"/>
    </source>
</evidence>
<protein>
    <submittedName>
        <fullName evidence="1">Uncharacterized protein</fullName>
    </submittedName>
</protein>
<name>A0ABU8QXQ4_9PSED</name>
<reference evidence="1 2" key="1">
    <citation type="submission" date="2024-02" db="EMBL/GenBank/DDBJ databases">
        <title>Identification of pathogenicity and growth-promoting function of Pseudomonas putida variant.</title>
        <authorList>
            <person name="Sun J."/>
        </authorList>
    </citation>
    <scope>NUCLEOTIDE SEQUENCE [LARGE SCALE GENOMIC DNA]</scope>
    <source>
        <strain evidence="1 2">A03</strain>
    </source>
</reference>
<organism evidence="1 2">
    <name type="scientific">Pseudomonas farsensis</name>
    <dbReference type="NCBI Taxonomy" id="2745492"/>
    <lineage>
        <taxon>Bacteria</taxon>
        <taxon>Pseudomonadati</taxon>
        <taxon>Pseudomonadota</taxon>
        <taxon>Gammaproteobacteria</taxon>
        <taxon>Pseudomonadales</taxon>
        <taxon>Pseudomonadaceae</taxon>
        <taxon>Pseudomonas</taxon>
    </lineage>
</organism>
<keyword evidence="2" id="KW-1185">Reference proteome</keyword>
<feature type="non-terminal residue" evidence="1">
    <location>
        <position position="111"/>
    </location>
</feature>
<proteinExistence type="predicted"/>
<sequence length="111" mass="11834">MSSNVLGQAGLLVSGVGSHYIPHQPGTPWPLGCDHYRFTHLIQLHQARFDFTQLDTQPANLHLMVDATGVFDDPIGALARQVARAIQALATAERAGGKALGRQPRAAVVTA</sequence>
<accession>A0ABU8QXQ4</accession>
<evidence type="ECO:0000313" key="2">
    <source>
        <dbReference type="Proteomes" id="UP001380290"/>
    </source>
</evidence>